<dbReference type="RefSeq" id="WP_245947006.1">
    <property type="nucleotide sequence ID" value="NZ_QLLK01000003.1"/>
</dbReference>
<evidence type="ECO:0000256" key="5">
    <source>
        <dbReference type="ARBA" id="ARBA00048200"/>
    </source>
</evidence>
<dbReference type="GO" id="GO:0019305">
    <property type="term" value="P:dTDP-rhamnose biosynthetic process"/>
    <property type="evidence" value="ECO:0007669"/>
    <property type="project" value="UniProtKB-UniPathway"/>
</dbReference>
<comment type="caution">
    <text evidence="8">The sequence shown here is derived from an EMBL/GenBank/DDBJ whole genome shotgun (WGS) entry which is preliminary data.</text>
</comment>
<accession>A0A327PL93</accession>
<dbReference type="PANTHER" id="PTHR10491">
    <property type="entry name" value="DTDP-4-DEHYDRORHAMNOSE REDUCTASE"/>
    <property type="match status" value="1"/>
</dbReference>
<evidence type="ECO:0000313" key="8">
    <source>
        <dbReference type="EMBL" id="RAI91942.1"/>
    </source>
</evidence>
<dbReference type="Gene3D" id="3.40.50.720">
    <property type="entry name" value="NAD(P)-binding Rossmann-like Domain"/>
    <property type="match status" value="1"/>
</dbReference>
<evidence type="ECO:0000256" key="6">
    <source>
        <dbReference type="RuleBase" id="RU364082"/>
    </source>
</evidence>
<evidence type="ECO:0000256" key="2">
    <source>
        <dbReference type="ARBA" id="ARBA00010944"/>
    </source>
</evidence>
<dbReference type="PANTHER" id="PTHR10491:SF4">
    <property type="entry name" value="METHIONINE ADENOSYLTRANSFERASE 2 SUBUNIT BETA"/>
    <property type="match status" value="1"/>
</dbReference>
<evidence type="ECO:0000256" key="3">
    <source>
        <dbReference type="ARBA" id="ARBA00012929"/>
    </source>
</evidence>
<dbReference type="UniPathway" id="UPA00124"/>
<comment type="pathway">
    <text evidence="1 6">Carbohydrate biosynthesis; dTDP-L-rhamnose biosynthesis.</text>
</comment>
<dbReference type="CDD" id="cd05254">
    <property type="entry name" value="dTDP_HR_like_SDR_e"/>
    <property type="match status" value="1"/>
</dbReference>
<dbReference type="InterPro" id="IPR029903">
    <property type="entry name" value="RmlD-like-bd"/>
</dbReference>
<keyword evidence="6" id="KW-0560">Oxidoreductase</keyword>
<comment type="similarity">
    <text evidence="2 6">Belongs to the dTDP-4-dehydrorhamnose reductase family.</text>
</comment>
<comment type="catalytic activity">
    <reaction evidence="5">
        <text>dTDP-beta-L-rhamnose + NADP(+) = dTDP-4-dehydro-beta-L-rhamnose + NADPH + H(+)</text>
        <dbReference type="Rhea" id="RHEA:21796"/>
        <dbReference type="ChEBI" id="CHEBI:15378"/>
        <dbReference type="ChEBI" id="CHEBI:57510"/>
        <dbReference type="ChEBI" id="CHEBI:57783"/>
        <dbReference type="ChEBI" id="CHEBI:58349"/>
        <dbReference type="ChEBI" id="CHEBI:62830"/>
        <dbReference type="EC" id="1.1.1.133"/>
    </reaction>
</comment>
<dbReference type="Pfam" id="PF04321">
    <property type="entry name" value="RmlD_sub_bind"/>
    <property type="match status" value="1"/>
</dbReference>
<keyword evidence="9" id="KW-1185">Reference proteome</keyword>
<sequence>MATATQMANKKKIFITGANGLLGQKLVSQLVEKGDFQIFASGKGECRLPGEGFKYVSLEITNASEVEKTLAEIKPDIIIHGAAMTHVDQCELNQEACYDSNVNATAYLVKAAEAAKAHFIFVSTDFIFSGEEGPLDENAEAAPVNYYGETKLEAEQSVIASKTKWAIVRTVLVFGIAHDLSRSNIVLWVKSSLEAGKEIQVVDDQFRTPTLAEDLATGCILIAEYEAEGIFNISGPDFLTPYEMANITADYFGLNKNLIKRADSTTFTQPAKRPLKTGFVIKKAREQLGFEPKSFRTAIGILAKQIILARS</sequence>
<evidence type="ECO:0000256" key="4">
    <source>
        <dbReference type="ARBA" id="ARBA00017099"/>
    </source>
</evidence>
<feature type="domain" description="RmlD-like substrate binding" evidence="7">
    <location>
        <begin position="12"/>
        <end position="303"/>
    </location>
</feature>
<dbReference type="AlphaFoldDB" id="A0A327PL93"/>
<evidence type="ECO:0000259" key="7">
    <source>
        <dbReference type="Pfam" id="PF04321"/>
    </source>
</evidence>
<dbReference type="EMBL" id="QLLK01000003">
    <property type="protein sequence ID" value="RAI91942.1"/>
    <property type="molecule type" value="Genomic_DNA"/>
</dbReference>
<evidence type="ECO:0000256" key="1">
    <source>
        <dbReference type="ARBA" id="ARBA00004781"/>
    </source>
</evidence>
<dbReference type="SUPFAM" id="SSF51735">
    <property type="entry name" value="NAD(P)-binding Rossmann-fold domains"/>
    <property type="match status" value="1"/>
</dbReference>
<gene>
    <name evidence="8" type="ORF">LV83_01167</name>
</gene>
<organism evidence="8 9">
    <name type="scientific">Algoriphagus yeomjeoni</name>
    <dbReference type="NCBI Taxonomy" id="291403"/>
    <lineage>
        <taxon>Bacteria</taxon>
        <taxon>Pseudomonadati</taxon>
        <taxon>Bacteroidota</taxon>
        <taxon>Cytophagia</taxon>
        <taxon>Cytophagales</taxon>
        <taxon>Cyclobacteriaceae</taxon>
        <taxon>Algoriphagus</taxon>
    </lineage>
</organism>
<keyword evidence="6" id="KW-0521">NADP</keyword>
<proteinExistence type="inferred from homology"/>
<dbReference type="InterPro" id="IPR036291">
    <property type="entry name" value="NAD(P)-bd_dom_sf"/>
</dbReference>
<dbReference type="EC" id="1.1.1.133" evidence="3 6"/>
<dbReference type="GO" id="GO:0008831">
    <property type="term" value="F:dTDP-4-dehydrorhamnose reductase activity"/>
    <property type="evidence" value="ECO:0007669"/>
    <property type="project" value="UniProtKB-EC"/>
</dbReference>
<name>A0A327PL93_9BACT</name>
<dbReference type="Proteomes" id="UP000249610">
    <property type="component" value="Unassembled WGS sequence"/>
</dbReference>
<reference evidence="8 9" key="1">
    <citation type="submission" date="2018-06" db="EMBL/GenBank/DDBJ databases">
        <title>Genomic Encyclopedia of Archaeal and Bacterial Type Strains, Phase II (KMG-II): from individual species to whole genera.</title>
        <authorList>
            <person name="Goeker M."/>
        </authorList>
    </citation>
    <scope>NUCLEOTIDE SEQUENCE [LARGE SCALE GENOMIC DNA]</scope>
    <source>
        <strain evidence="8 9">DSM 23446</strain>
    </source>
</reference>
<dbReference type="InterPro" id="IPR005913">
    <property type="entry name" value="dTDP_dehydrorham_reduct"/>
</dbReference>
<evidence type="ECO:0000313" key="9">
    <source>
        <dbReference type="Proteomes" id="UP000249610"/>
    </source>
</evidence>
<protein>
    <recommendedName>
        <fullName evidence="4 6">dTDP-4-dehydrorhamnose reductase</fullName>
        <ecNumber evidence="3 6">1.1.1.133</ecNumber>
    </recommendedName>
</protein>
<comment type="function">
    <text evidence="6">Catalyzes the reduction of dTDP-6-deoxy-L-lyxo-4-hexulose to yield dTDP-L-rhamnose.</text>
</comment>